<gene>
    <name evidence="3" type="ORF">CEUTPL_LOCUS13971</name>
</gene>
<name>A0A9N9N1U4_9CUCU</name>
<feature type="region of interest" description="Disordered" evidence="1">
    <location>
        <begin position="148"/>
        <end position="173"/>
    </location>
</feature>
<dbReference type="OrthoDB" id="8189860at2759"/>
<dbReference type="Pfam" id="PF13837">
    <property type="entry name" value="Myb_DNA-bind_4"/>
    <property type="match status" value="1"/>
</dbReference>
<sequence>MIEFVFEDDDGMVEEQDLESYDVVQPFAWDKNTTQLLVEQYMSLKDAFRDPKVKKKKLWTKIKNEFLSKRHHVTEDILDRKWRNLKKTYTGIKDNIRKTGRGRIYWEYYHQFNEIYREDKTVNLPTTISTSTPLSVIQKLPIKLQPLNEVGPRDLPQPSVPATPQKESSLLTP</sequence>
<keyword evidence="4" id="KW-1185">Reference proteome</keyword>
<evidence type="ECO:0000313" key="4">
    <source>
        <dbReference type="Proteomes" id="UP001152799"/>
    </source>
</evidence>
<accession>A0A9N9N1U4</accession>
<evidence type="ECO:0000259" key="2">
    <source>
        <dbReference type="Pfam" id="PF13837"/>
    </source>
</evidence>
<dbReference type="EMBL" id="OU892285">
    <property type="protein sequence ID" value="CAG9773582.1"/>
    <property type="molecule type" value="Genomic_DNA"/>
</dbReference>
<dbReference type="AlphaFoldDB" id="A0A9N9N1U4"/>
<feature type="domain" description="Myb/SANT-like DNA-binding" evidence="2">
    <location>
        <begin position="29"/>
        <end position="115"/>
    </location>
</feature>
<dbReference type="InterPro" id="IPR044822">
    <property type="entry name" value="Myb_DNA-bind_4"/>
</dbReference>
<protein>
    <recommendedName>
        <fullName evidence="2">Myb/SANT-like DNA-binding domain-containing protein</fullName>
    </recommendedName>
</protein>
<dbReference type="Gene3D" id="1.10.10.60">
    <property type="entry name" value="Homeodomain-like"/>
    <property type="match status" value="1"/>
</dbReference>
<reference evidence="3" key="1">
    <citation type="submission" date="2022-01" db="EMBL/GenBank/DDBJ databases">
        <authorList>
            <person name="King R."/>
        </authorList>
    </citation>
    <scope>NUCLEOTIDE SEQUENCE</scope>
</reference>
<feature type="compositionally biased region" description="Polar residues" evidence="1">
    <location>
        <begin position="160"/>
        <end position="173"/>
    </location>
</feature>
<proteinExistence type="predicted"/>
<evidence type="ECO:0000313" key="3">
    <source>
        <dbReference type="EMBL" id="CAG9773582.1"/>
    </source>
</evidence>
<dbReference type="Proteomes" id="UP001152799">
    <property type="component" value="Chromosome 9"/>
</dbReference>
<organism evidence="3 4">
    <name type="scientific">Ceutorhynchus assimilis</name>
    <name type="common">cabbage seed weevil</name>
    <dbReference type="NCBI Taxonomy" id="467358"/>
    <lineage>
        <taxon>Eukaryota</taxon>
        <taxon>Metazoa</taxon>
        <taxon>Ecdysozoa</taxon>
        <taxon>Arthropoda</taxon>
        <taxon>Hexapoda</taxon>
        <taxon>Insecta</taxon>
        <taxon>Pterygota</taxon>
        <taxon>Neoptera</taxon>
        <taxon>Endopterygota</taxon>
        <taxon>Coleoptera</taxon>
        <taxon>Polyphaga</taxon>
        <taxon>Cucujiformia</taxon>
        <taxon>Curculionidae</taxon>
        <taxon>Ceutorhynchinae</taxon>
        <taxon>Ceutorhynchus</taxon>
    </lineage>
</organism>
<evidence type="ECO:0000256" key="1">
    <source>
        <dbReference type="SAM" id="MobiDB-lite"/>
    </source>
</evidence>